<sequence length="374" mass="39888">MTLAPKAAPPAEALLAVSARALGGTVWAHGLTRAEAAELTTTWSRCAPQQVGTAEAPHTAEAVERGSGDWAVFHERFVYKATATAIASGRGHYMMFHAAAVSEQASGRSVALVASSGTGKTTATRVLGQHFGYLTDETVAVDPERVVSTFEKPLSLLPATGRRPKRQAGPDELGLLTASERPRLTRMAVLDRRPGLDAARVERLSLLAALEELAPQSSALASLDHGVDRLCGLLRDCGGAVRLIYSEAEQLIPVVRDLLAADPEPATDHWERLPTTVSGADLPSGADQYRRVPVDDAVAVDQADTSAVVLLDGEELTLLHGFGPLLWEECARWRSFEELLALVTTVAGGHPQARILLREQLAALQRRGLLEATS</sequence>
<protein>
    <submittedName>
        <fullName evidence="1">Uncharacterized protein</fullName>
    </submittedName>
</protein>
<name>A0A931GEU4_9MICC</name>
<dbReference type="EMBL" id="JADOTZ010000001">
    <property type="protein sequence ID" value="MBG6083942.1"/>
    <property type="molecule type" value="Genomic_DNA"/>
</dbReference>
<organism evidence="1 2">
    <name type="scientific">Zhihengliuella flava</name>
    <dbReference type="NCBI Taxonomy" id="1285193"/>
    <lineage>
        <taxon>Bacteria</taxon>
        <taxon>Bacillati</taxon>
        <taxon>Actinomycetota</taxon>
        <taxon>Actinomycetes</taxon>
        <taxon>Micrococcales</taxon>
        <taxon>Micrococcaceae</taxon>
        <taxon>Zhihengliuella</taxon>
    </lineage>
</organism>
<proteinExistence type="predicted"/>
<comment type="caution">
    <text evidence="1">The sequence shown here is derived from an EMBL/GenBank/DDBJ whole genome shotgun (WGS) entry which is preliminary data.</text>
</comment>
<accession>A0A931GEU4</accession>
<dbReference type="AlphaFoldDB" id="A0A931GEU4"/>
<dbReference type="SUPFAM" id="SSF53795">
    <property type="entry name" value="PEP carboxykinase-like"/>
    <property type="match status" value="1"/>
</dbReference>
<dbReference type="Proteomes" id="UP000625033">
    <property type="component" value="Unassembled WGS sequence"/>
</dbReference>
<reference evidence="1" key="1">
    <citation type="submission" date="2020-11" db="EMBL/GenBank/DDBJ databases">
        <title>Sequencing the genomes of 1000 actinobacteria strains.</title>
        <authorList>
            <person name="Klenk H.-P."/>
        </authorList>
    </citation>
    <scope>NUCLEOTIDE SEQUENCE</scope>
    <source>
        <strain evidence="1">DSM 26152</strain>
    </source>
</reference>
<gene>
    <name evidence="1" type="ORF">IW252_000709</name>
</gene>
<evidence type="ECO:0000313" key="1">
    <source>
        <dbReference type="EMBL" id="MBG6083942.1"/>
    </source>
</evidence>
<evidence type="ECO:0000313" key="2">
    <source>
        <dbReference type="Proteomes" id="UP000625033"/>
    </source>
</evidence>
<dbReference type="RefSeq" id="WP_196835322.1">
    <property type="nucleotide sequence ID" value="NZ_JADOTZ010000001.1"/>
</dbReference>
<keyword evidence="2" id="KW-1185">Reference proteome</keyword>